<evidence type="ECO:0000256" key="2">
    <source>
        <dbReference type="ARBA" id="ARBA00005156"/>
    </source>
</evidence>
<evidence type="ECO:0000256" key="3">
    <source>
        <dbReference type="ARBA" id="ARBA00012221"/>
    </source>
</evidence>
<dbReference type="Gene3D" id="3.40.50.11840">
    <property type="entry name" value="Diphthamide synthesis DPH1/DPH2 domain 1"/>
    <property type="match status" value="1"/>
</dbReference>
<accession>A0A7M1URX8</accession>
<gene>
    <name evidence="11" type="ORF">IMZ38_00145</name>
</gene>
<dbReference type="GO" id="GO:0090560">
    <property type="term" value="F:2-(3-amino-3-carboxypropyl)histidine synthase activity"/>
    <property type="evidence" value="ECO:0007669"/>
    <property type="project" value="UniProtKB-UniRule"/>
</dbReference>
<comment type="catalytic activity">
    <reaction evidence="9 10">
        <text>L-histidyl-[translation elongation factor 2] + S-adenosyl-L-methionine = 2-[(3S)-amino-3-carboxypropyl]-L-histidyl-[translation elongation factor 2] + S-methyl-5'-thioadenosine + H(+)</text>
        <dbReference type="Rhea" id="RHEA:36783"/>
        <dbReference type="Rhea" id="RHEA-COMP:9748"/>
        <dbReference type="Rhea" id="RHEA-COMP:9749"/>
        <dbReference type="ChEBI" id="CHEBI:15378"/>
        <dbReference type="ChEBI" id="CHEBI:17509"/>
        <dbReference type="ChEBI" id="CHEBI:29979"/>
        <dbReference type="ChEBI" id="CHEBI:59789"/>
        <dbReference type="ChEBI" id="CHEBI:73995"/>
        <dbReference type="EC" id="2.5.1.108"/>
    </reaction>
</comment>
<dbReference type="Gene3D" id="3.40.50.11860">
    <property type="entry name" value="Diphthamide synthesis DPH1/DPH2 domain 3"/>
    <property type="match status" value="1"/>
</dbReference>
<dbReference type="PANTHER" id="PTHR10762:SF1">
    <property type="entry name" value="2-(3-AMINO-3-CARBOXYPROPYL)HISTIDINE SYNTHASE SUBUNIT 1"/>
    <property type="match status" value="1"/>
</dbReference>
<reference evidence="11 12" key="1">
    <citation type="submission" date="2020-10" db="EMBL/GenBank/DDBJ databases">
        <title>Complete genome sequence of Thermosphaera aggregans strain 3507.</title>
        <authorList>
            <person name="Zayulina K.S."/>
            <person name="Elcheninov A.G."/>
            <person name="Toshchakov S.V."/>
            <person name="Kublanov I.V."/>
            <person name="Kochetkova T.V."/>
        </authorList>
    </citation>
    <scope>NUCLEOTIDE SEQUENCE [LARGE SCALE GENOMIC DNA]</scope>
    <source>
        <strain evidence="11 12">3507</strain>
    </source>
</reference>
<evidence type="ECO:0000256" key="6">
    <source>
        <dbReference type="ARBA" id="ARBA00022723"/>
    </source>
</evidence>
<dbReference type="NCBIfam" id="TIGR00322">
    <property type="entry name" value="diphth2_R"/>
    <property type="match status" value="1"/>
</dbReference>
<dbReference type="PIRSF" id="PIRSF004967">
    <property type="entry name" value="DPH1"/>
    <property type="match status" value="1"/>
</dbReference>
<keyword evidence="7 10" id="KW-0408">Iron</keyword>
<dbReference type="OrthoDB" id="314at2157"/>
<dbReference type="UniPathway" id="UPA00559"/>
<dbReference type="PANTHER" id="PTHR10762">
    <property type="entry name" value="DIPHTHAMIDE BIOSYNTHESIS PROTEIN"/>
    <property type="match status" value="1"/>
</dbReference>
<sequence>MPFNLLNRFLDEEKPRKILLHAPDGLKPLYSCVGKNIPSNIEVYYSSSPGYGACDIPLWEAEVLEADSIVHIGHLEYPFTGLGSIGRRILYLPVYFNKLLGAEFLESLSKHLEAQGFAAVSVSSTIVEARIRSQVGEYLSGKGFVIYEVKQPVLGCIYTPVAALDEKVDAHLLIAGGLFHHLGAYLSLRKPLVSIDPYRESIMDYSREFSKHLHKRFYLVSKVKNSSMRTLGIITGGLPGQHRPRLVEALKELAGRKGYEAYVISSTYLTMDRLIAIDNSLKLDFYVVASCPRLPIDDLSNFYKPVLTPGELLMVLEGREEYVFPW</sequence>
<evidence type="ECO:0000256" key="8">
    <source>
        <dbReference type="ARBA" id="ARBA00023014"/>
    </source>
</evidence>
<dbReference type="InterPro" id="IPR042264">
    <property type="entry name" value="DPH1/DPH2_2"/>
</dbReference>
<dbReference type="InterPro" id="IPR035435">
    <property type="entry name" value="DPH1/DPH2_euk_archaea"/>
</dbReference>
<comment type="function">
    <text evidence="10">Catalyzes the first step of diphthamide biosynthesis, i.e. the transfer of the 3-amino-3-carboxypropyl group from S-adenosyl-L-methionine (SAM) to the C2 position of the imidazole ring of the target histidine residue in translation elongation factor 2 (EF-2).</text>
</comment>
<dbReference type="GO" id="GO:0046872">
    <property type="term" value="F:metal ion binding"/>
    <property type="evidence" value="ECO:0007669"/>
    <property type="project" value="UniProtKB-KW"/>
</dbReference>
<keyword evidence="6 10" id="KW-0479">Metal-binding</keyword>
<comment type="pathway">
    <text evidence="2 10">Protein modification; peptidyl-diphthamide biosynthesis.</text>
</comment>
<dbReference type="KEGG" id="tcs:IMZ38_00145"/>
<dbReference type="Pfam" id="PF01866">
    <property type="entry name" value="Diphthamide_syn"/>
    <property type="match status" value="1"/>
</dbReference>
<comment type="cofactor">
    <cofactor evidence="1 10">
        <name>[4Fe-4S] cluster</name>
        <dbReference type="ChEBI" id="CHEBI:49883"/>
    </cofactor>
</comment>
<evidence type="ECO:0000256" key="1">
    <source>
        <dbReference type="ARBA" id="ARBA00001966"/>
    </source>
</evidence>
<protein>
    <recommendedName>
        <fullName evidence="3 10">2-(3-amino-3-carboxypropyl)histidine synthase</fullName>
        <ecNumber evidence="3 10">2.5.1.108</ecNumber>
    </recommendedName>
</protein>
<dbReference type="GO" id="GO:0017183">
    <property type="term" value="P:protein histidyl modification to diphthamide"/>
    <property type="evidence" value="ECO:0007669"/>
    <property type="project" value="UniProtKB-UniRule"/>
</dbReference>
<comment type="similarity">
    <text evidence="10">Belongs to the DPH1/DPH2 family.</text>
</comment>
<dbReference type="InterPro" id="IPR042263">
    <property type="entry name" value="DPH1/DPH2_1"/>
</dbReference>
<keyword evidence="10" id="KW-0004">4Fe-4S</keyword>
<keyword evidence="12" id="KW-1185">Reference proteome</keyword>
<dbReference type="AlphaFoldDB" id="A0A7M1URX8"/>
<dbReference type="Proteomes" id="UP000593766">
    <property type="component" value="Chromosome"/>
</dbReference>
<proteinExistence type="inferred from homology"/>
<organism evidence="11 12">
    <name type="scientific">Thermosphaera chiliense</name>
    <dbReference type="NCBI Taxonomy" id="3402707"/>
    <lineage>
        <taxon>Archaea</taxon>
        <taxon>Thermoproteota</taxon>
        <taxon>Thermoprotei</taxon>
        <taxon>Desulfurococcales</taxon>
        <taxon>Desulfurococcaceae</taxon>
        <taxon>Thermosphaera</taxon>
    </lineage>
</organism>
<evidence type="ECO:0000256" key="5">
    <source>
        <dbReference type="ARBA" id="ARBA00022691"/>
    </source>
</evidence>
<evidence type="ECO:0000313" key="11">
    <source>
        <dbReference type="EMBL" id="QOR95040.1"/>
    </source>
</evidence>
<evidence type="ECO:0000256" key="10">
    <source>
        <dbReference type="PIRNR" id="PIRNR004967"/>
    </source>
</evidence>
<keyword evidence="8 10" id="KW-0411">Iron-sulfur</keyword>
<dbReference type="EC" id="2.5.1.108" evidence="3 10"/>
<dbReference type="InterPro" id="IPR042265">
    <property type="entry name" value="DPH1/DPH2_3"/>
</dbReference>
<keyword evidence="5 10" id="KW-0949">S-adenosyl-L-methionine</keyword>
<keyword evidence="4 10" id="KW-0808">Transferase</keyword>
<dbReference type="Gene3D" id="3.40.50.11850">
    <property type="entry name" value="Diphthamide synthesis DPH1/DPH2 domain 2"/>
    <property type="match status" value="1"/>
</dbReference>
<dbReference type="GO" id="GO:0051539">
    <property type="term" value="F:4 iron, 4 sulfur cluster binding"/>
    <property type="evidence" value="ECO:0007669"/>
    <property type="project" value="UniProtKB-UniRule"/>
</dbReference>
<dbReference type="SFLD" id="SFLDS00032">
    <property type="entry name" value="Radical_SAM_3-amino-3-carboxyp"/>
    <property type="match status" value="1"/>
</dbReference>
<evidence type="ECO:0000256" key="9">
    <source>
        <dbReference type="ARBA" id="ARBA00048403"/>
    </source>
</evidence>
<dbReference type="EMBL" id="CP063144">
    <property type="protein sequence ID" value="QOR95040.1"/>
    <property type="molecule type" value="Genomic_DNA"/>
</dbReference>
<evidence type="ECO:0000256" key="7">
    <source>
        <dbReference type="ARBA" id="ARBA00023004"/>
    </source>
</evidence>
<evidence type="ECO:0000313" key="12">
    <source>
        <dbReference type="Proteomes" id="UP000593766"/>
    </source>
</evidence>
<name>A0A7M1URX8_9CREN</name>
<dbReference type="InterPro" id="IPR016435">
    <property type="entry name" value="DPH1/DPH2"/>
</dbReference>
<evidence type="ECO:0000256" key="4">
    <source>
        <dbReference type="ARBA" id="ARBA00022679"/>
    </source>
</evidence>